<name>A0A3Q0KYM8_VIBVU</name>
<protein>
    <submittedName>
        <fullName evidence="1">SIR2 family protein</fullName>
    </submittedName>
</protein>
<sequence>MINGELLAAYKRGNVILFVGAGVSMNLGLPSWSELINHISEELGYDPDIYKTFGDDLALVEYYRIQKGRIGPLRSWMDTEWNSANVALEASKIHEYIAKANFPLIYTTNYDRWIEASLKHYGKEFIKIASVSDMIEVKKDQTQVIKFHGDFDDDESIVLDESSYFERLEFESPLDLKLRADVLGKTVLFIGYSLSDINIRLLFYKLSKLWKGNYCGGAQPKSYVFSPRPNPVQEAVLEQWGINMINSEIDDPGKALEEFLKQFV</sequence>
<dbReference type="KEGG" id="vvu:VV2_0692"/>
<dbReference type="SUPFAM" id="SSF52467">
    <property type="entry name" value="DHS-like NAD/FAD-binding domain"/>
    <property type="match status" value="1"/>
</dbReference>
<reference evidence="2" key="1">
    <citation type="submission" date="2002-12" db="EMBL/GenBank/DDBJ databases">
        <title>Complete genome sequence of Vibrio vulnificus CMCP6.</title>
        <authorList>
            <person name="Rhee J.H."/>
            <person name="Kim S.Y."/>
            <person name="Chung S.S."/>
            <person name="Kim J.J."/>
            <person name="Moon Y.H."/>
            <person name="Jeong H."/>
            <person name="Choy H.E."/>
        </authorList>
    </citation>
    <scope>NUCLEOTIDE SEQUENCE [LARGE SCALE GENOMIC DNA]</scope>
    <source>
        <strain evidence="2">CMCP6</strain>
    </source>
</reference>
<accession>A0A3Q0KYM8</accession>
<evidence type="ECO:0000313" key="2">
    <source>
        <dbReference type="Proteomes" id="UP000002275"/>
    </source>
</evidence>
<dbReference type="AlphaFoldDB" id="A0A3Q0KYM8"/>
<dbReference type="CDD" id="cd01406">
    <property type="entry name" value="SIR2-like"/>
    <property type="match status" value="1"/>
</dbReference>
<dbReference type="InterPro" id="IPR029035">
    <property type="entry name" value="DHS-like_NAD/FAD-binding_dom"/>
</dbReference>
<dbReference type="InterPro" id="IPR014583">
    <property type="entry name" value="Uncharacterised_Sir2-like"/>
</dbReference>
<dbReference type="EMBL" id="AE016796">
    <property type="protein sequence ID" value="AAO07629.1"/>
    <property type="molecule type" value="Genomic_DNA"/>
</dbReference>
<reference evidence="1 2" key="2">
    <citation type="journal article" date="2003" name="Infect. Immun.">
        <title>Characterization and pathogenic significance of Vibrio vulnificus antigens preferentially expressed in septicemic patients.</title>
        <authorList>
            <person name="Kim Y.R."/>
            <person name="Lee S.E."/>
            <person name="Kim C.M."/>
            <person name="Kim S.Y."/>
            <person name="Shin E.K."/>
            <person name="Shin D.H."/>
            <person name="Chung S.S."/>
            <person name="Choy H.E."/>
            <person name="Progulske-Fox A."/>
            <person name="Hillman J.D."/>
            <person name="Handfield M."/>
            <person name="Rhee J.H."/>
        </authorList>
    </citation>
    <scope>NUCLEOTIDE SEQUENCE [LARGE SCALE GENOMIC DNA]</scope>
    <source>
        <strain evidence="1 2">CMCP6</strain>
    </source>
</reference>
<dbReference type="Pfam" id="PF13289">
    <property type="entry name" value="SIR2_2"/>
    <property type="match status" value="1"/>
</dbReference>
<gene>
    <name evidence="1" type="ordered locus">VV2_0692</name>
</gene>
<reference evidence="1 2" key="3">
    <citation type="journal article" date="2011" name="Mol. Syst. Biol.">
        <title>Integrative genome-scale metabolic analysis of Vibrio vulnificus for drug targeting and discovery.</title>
        <authorList>
            <person name="Kim H.U."/>
            <person name="Kim S.Y."/>
            <person name="Jeong H."/>
            <person name="Kim T.Y."/>
            <person name="Kim J.J."/>
            <person name="Choy H.E."/>
            <person name="Yi K.Y."/>
            <person name="Rhee J.H."/>
            <person name="Lee S.Y."/>
        </authorList>
    </citation>
    <scope>NUCLEOTIDE SEQUENCE [LARGE SCALE GENOMIC DNA]</scope>
    <source>
        <strain evidence="1 2">CMCP6</strain>
    </source>
</reference>
<dbReference type="PIRSF" id="PIRSF033541">
    <property type="entry name" value="ORF25P_Sir2"/>
    <property type="match status" value="1"/>
</dbReference>
<dbReference type="RefSeq" id="WP_011081626.1">
    <property type="nucleotide sequence ID" value="NC_004460.2"/>
</dbReference>
<dbReference type="Proteomes" id="UP000002275">
    <property type="component" value="Chromosome II"/>
</dbReference>
<proteinExistence type="predicted"/>
<organism evidence="1 2">
    <name type="scientific">Vibrio vulnificus (strain CMCP6)</name>
    <dbReference type="NCBI Taxonomy" id="216895"/>
    <lineage>
        <taxon>Bacteria</taxon>
        <taxon>Pseudomonadati</taxon>
        <taxon>Pseudomonadota</taxon>
        <taxon>Gammaproteobacteria</taxon>
        <taxon>Vibrionales</taxon>
        <taxon>Vibrionaceae</taxon>
        <taxon>Vibrio</taxon>
    </lineage>
</organism>
<evidence type="ECO:0000313" key="1">
    <source>
        <dbReference type="EMBL" id="AAO07629.1"/>
    </source>
</evidence>